<accession>A0A5N7MIS5</accession>
<sequence>MSGEPGAHDSGGRGSAFRDALRLLFILVRGSVPLPPDRTTDEHDMVFIGEKRAQAIDFWMRYPDYLADDLLDLYEESGDETAVAAARRIFEDDEPEVRTVRMIRWRRGAYEDLQDSLAILHYRGLVAPMRREIGPDAIRYEFLVGPKARGFLDEAVADQPVLAWYERQVDLALKIATTRSGSALKDIHYEHPEYTSTPHGTVIPSIRQRVLARLRTIEIGRPE</sequence>
<dbReference type="Proteomes" id="UP000403266">
    <property type="component" value="Unassembled WGS sequence"/>
</dbReference>
<organism evidence="1 2">
    <name type="scientific">Microvirga tunisiensis</name>
    <dbReference type="NCBI Taxonomy" id="2108360"/>
    <lineage>
        <taxon>Bacteria</taxon>
        <taxon>Pseudomonadati</taxon>
        <taxon>Pseudomonadota</taxon>
        <taxon>Alphaproteobacteria</taxon>
        <taxon>Hyphomicrobiales</taxon>
        <taxon>Methylobacteriaceae</taxon>
        <taxon>Microvirga</taxon>
    </lineage>
</organism>
<reference evidence="1 2" key="1">
    <citation type="journal article" date="2019" name="Syst. Appl. Microbiol.">
        <title>Microvirga tunisiensis sp. nov., a root nodule symbiotic bacterium isolated from Lupinus micranthus and L. luteus grown in Northern Tunisia.</title>
        <authorList>
            <person name="Msaddak A."/>
            <person name="Rejili M."/>
            <person name="Duran D."/>
            <person name="Mars M."/>
            <person name="Palacios J.M."/>
            <person name="Ruiz-Argueso T."/>
            <person name="Rey L."/>
            <person name="Imperial J."/>
        </authorList>
    </citation>
    <scope>NUCLEOTIDE SEQUENCE [LARGE SCALE GENOMIC DNA]</scope>
    <source>
        <strain evidence="1 2">Lmie10</strain>
    </source>
</reference>
<name>A0A5N7MIS5_9HYPH</name>
<dbReference type="RefSeq" id="WP_152712025.1">
    <property type="nucleotide sequence ID" value="NZ_VOSJ01000006.1"/>
</dbReference>
<proteinExistence type="predicted"/>
<evidence type="ECO:0000313" key="2">
    <source>
        <dbReference type="Proteomes" id="UP000403266"/>
    </source>
</evidence>
<dbReference type="EMBL" id="VOSK01000038">
    <property type="protein sequence ID" value="MPR26064.1"/>
    <property type="molecule type" value="Genomic_DNA"/>
</dbReference>
<evidence type="ECO:0000313" key="1">
    <source>
        <dbReference type="EMBL" id="MPR26064.1"/>
    </source>
</evidence>
<keyword evidence="2" id="KW-1185">Reference proteome</keyword>
<dbReference type="AlphaFoldDB" id="A0A5N7MIS5"/>
<gene>
    <name evidence="1" type="ORF">FS320_12705</name>
</gene>
<comment type="caution">
    <text evidence="1">The sequence shown here is derived from an EMBL/GenBank/DDBJ whole genome shotgun (WGS) entry which is preliminary data.</text>
</comment>
<protein>
    <submittedName>
        <fullName evidence="1">Uncharacterized protein</fullName>
    </submittedName>
</protein>
<dbReference type="OrthoDB" id="3637315at2"/>